<dbReference type="SUPFAM" id="SSF53448">
    <property type="entry name" value="Nucleotide-diphospho-sugar transferases"/>
    <property type="match status" value="1"/>
</dbReference>
<proteinExistence type="predicted"/>
<evidence type="ECO:0000256" key="2">
    <source>
        <dbReference type="ARBA" id="ARBA00022676"/>
    </source>
</evidence>
<evidence type="ECO:0000256" key="4">
    <source>
        <dbReference type="ARBA" id="ARBA00022692"/>
    </source>
</evidence>
<keyword evidence="2" id="KW-0328">Glycosyltransferase</keyword>
<evidence type="ECO:0000313" key="10">
    <source>
        <dbReference type="Proteomes" id="UP001201262"/>
    </source>
</evidence>
<evidence type="ECO:0000256" key="3">
    <source>
        <dbReference type="ARBA" id="ARBA00022679"/>
    </source>
</evidence>
<keyword evidence="6 8" id="KW-0472">Membrane</keyword>
<dbReference type="GO" id="GO:0016020">
    <property type="term" value="C:membrane"/>
    <property type="evidence" value="ECO:0007669"/>
    <property type="project" value="UniProtKB-SubCell"/>
</dbReference>
<evidence type="ECO:0000256" key="8">
    <source>
        <dbReference type="SAM" id="Phobius"/>
    </source>
</evidence>
<evidence type="ECO:0000256" key="1">
    <source>
        <dbReference type="ARBA" id="ARBA00004370"/>
    </source>
</evidence>
<organism evidence="9 10">
    <name type="scientific">Talaromyces proteolyticus</name>
    <dbReference type="NCBI Taxonomy" id="1131652"/>
    <lineage>
        <taxon>Eukaryota</taxon>
        <taxon>Fungi</taxon>
        <taxon>Dikarya</taxon>
        <taxon>Ascomycota</taxon>
        <taxon>Pezizomycotina</taxon>
        <taxon>Eurotiomycetes</taxon>
        <taxon>Eurotiomycetidae</taxon>
        <taxon>Eurotiales</taxon>
        <taxon>Trichocomaceae</taxon>
        <taxon>Talaromyces</taxon>
        <taxon>Talaromyces sect. Bacilispori</taxon>
    </lineage>
</organism>
<accession>A0AAD4KV92</accession>
<gene>
    <name evidence="9" type="ORF">BGW36DRAFT_291129</name>
</gene>
<dbReference type="CDD" id="cd06434">
    <property type="entry name" value="GT2_HAS"/>
    <property type="match status" value="1"/>
</dbReference>
<keyword evidence="7" id="KW-0325">Glycoprotein</keyword>
<evidence type="ECO:0000256" key="6">
    <source>
        <dbReference type="ARBA" id="ARBA00023136"/>
    </source>
</evidence>
<keyword evidence="3 9" id="KW-0808">Transferase</keyword>
<feature type="transmembrane region" description="Helical" evidence="8">
    <location>
        <begin position="380"/>
        <end position="399"/>
    </location>
</feature>
<feature type="transmembrane region" description="Helical" evidence="8">
    <location>
        <begin position="411"/>
        <end position="435"/>
    </location>
</feature>
<reference evidence="9" key="1">
    <citation type="submission" date="2021-12" db="EMBL/GenBank/DDBJ databases">
        <title>Convergent genome expansion in fungi linked to evolution of root-endophyte symbiosis.</title>
        <authorList>
            <consortium name="DOE Joint Genome Institute"/>
            <person name="Ke Y.-H."/>
            <person name="Bonito G."/>
            <person name="Liao H.-L."/>
            <person name="Looney B."/>
            <person name="Rojas-Flechas A."/>
            <person name="Nash J."/>
            <person name="Hameed K."/>
            <person name="Schadt C."/>
            <person name="Martin F."/>
            <person name="Crous P.W."/>
            <person name="Miettinen O."/>
            <person name="Magnuson J.K."/>
            <person name="Labbe J."/>
            <person name="Jacobson D."/>
            <person name="Doktycz M.J."/>
            <person name="Veneault-Fourrey C."/>
            <person name="Kuo A."/>
            <person name="Mondo S."/>
            <person name="Calhoun S."/>
            <person name="Riley R."/>
            <person name="Ohm R."/>
            <person name="LaButti K."/>
            <person name="Andreopoulos B."/>
            <person name="Pangilinan J."/>
            <person name="Nolan M."/>
            <person name="Tritt A."/>
            <person name="Clum A."/>
            <person name="Lipzen A."/>
            <person name="Daum C."/>
            <person name="Barry K."/>
            <person name="Grigoriev I.V."/>
            <person name="Vilgalys R."/>
        </authorList>
    </citation>
    <scope>NUCLEOTIDE SEQUENCE</scope>
    <source>
        <strain evidence="9">PMI_201</strain>
    </source>
</reference>
<sequence>MTALKAFVFTITTICLIVYQFLGDLFGGALSYVFSHPNWPFLLLFVFRYLRLVLNTVFSYFIYRPAEVNALPSYTPYNVTAILPTVDPHNKDFIECVRTCLANKPRQLIIVVVGKQVAEDTENIVEQFRRNSSIITVLFISETSKRKQIVEAIPHITTEITVLLDDHVFWPSPHFLQGVLAAFEDPKVGGVGTNKRVRRTEKGFTFKAFWNLIGAIYLERRNFEARATNAIDGGVSTISGRTSIHRSEILKEKEFIDGFTNERFFFGMFGPLNADDDKFITRYEVRKGWDIKIQDCEDTLVETTLGTYPKYLSQCLRWVRTQWRSNTASLLTDGTVWRRQPWCVYSIYMSSLVNFALLYDTALIYNFLRTTYYQSGVSILYLLVWIFASKVVKLIPYFTREPKDLIFLPGYFAFAYYHSLIKLYALFTFYVIAWGGRNLALASAK</sequence>
<keyword evidence="5 8" id="KW-1133">Transmembrane helix</keyword>
<dbReference type="AlphaFoldDB" id="A0AAD4KV92"/>
<dbReference type="PANTHER" id="PTHR47844:SF1">
    <property type="entry name" value="EXOSTOSIN-LIKE 2"/>
    <property type="match status" value="1"/>
</dbReference>
<dbReference type="PANTHER" id="PTHR47844">
    <property type="entry name" value="SYNTHASE CPS1, PUTATIVE (AFU_ORTHOLOGUE AFUA_7G02500)-RELATED"/>
    <property type="match status" value="1"/>
</dbReference>
<evidence type="ECO:0000313" key="9">
    <source>
        <dbReference type="EMBL" id="KAH8700621.1"/>
    </source>
</evidence>
<dbReference type="Gene3D" id="3.90.550.10">
    <property type="entry name" value="Spore Coat Polysaccharide Biosynthesis Protein SpsA, Chain A"/>
    <property type="match status" value="1"/>
</dbReference>
<comment type="subcellular location">
    <subcellularLocation>
        <location evidence="1">Membrane</location>
    </subcellularLocation>
</comment>
<protein>
    <submittedName>
        <fullName evidence="9">Nucleotide-diphospho-sugar transferase</fullName>
    </submittedName>
</protein>
<dbReference type="EMBL" id="JAJTJA010000004">
    <property type="protein sequence ID" value="KAH8700621.1"/>
    <property type="molecule type" value="Genomic_DNA"/>
</dbReference>
<evidence type="ECO:0000256" key="7">
    <source>
        <dbReference type="ARBA" id="ARBA00023180"/>
    </source>
</evidence>
<feature type="transmembrane region" description="Helical" evidence="8">
    <location>
        <begin position="41"/>
        <end position="63"/>
    </location>
</feature>
<feature type="transmembrane region" description="Helical" evidence="8">
    <location>
        <begin position="6"/>
        <end position="34"/>
    </location>
</feature>
<keyword evidence="4 8" id="KW-0812">Transmembrane</keyword>
<evidence type="ECO:0000256" key="5">
    <source>
        <dbReference type="ARBA" id="ARBA00022989"/>
    </source>
</evidence>
<comment type="caution">
    <text evidence="9">The sequence shown here is derived from an EMBL/GenBank/DDBJ whole genome shotgun (WGS) entry which is preliminary data.</text>
</comment>
<name>A0AAD4KV92_9EURO</name>
<dbReference type="InterPro" id="IPR052427">
    <property type="entry name" value="Glycosyltrans_GT2/GT47"/>
</dbReference>
<keyword evidence="10" id="KW-1185">Reference proteome</keyword>
<dbReference type="GeneID" id="70241103"/>
<dbReference type="Proteomes" id="UP001201262">
    <property type="component" value="Unassembled WGS sequence"/>
</dbReference>
<dbReference type="GO" id="GO:0016757">
    <property type="term" value="F:glycosyltransferase activity"/>
    <property type="evidence" value="ECO:0007669"/>
    <property type="project" value="UniProtKB-KW"/>
</dbReference>
<dbReference type="Pfam" id="PF13641">
    <property type="entry name" value="Glyco_tranf_2_3"/>
    <property type="match status" value="1"/>
</dbReference>
<dbReference type="InterPro" id="IPR029044">
    <property type="entry name" value="Nucleotide-diphossugar_trans"/>
</dbReference>
<dbReference type="RefSeq" id="XP_046074327.1">
    <property type="nucleotide sequence ID" value="XM_046210816.1"/>
</dbReference>